<evidence type="ECO:0000313" key="1">
    <source>
        <dbReference type="EMBL" id="MDN4611950.1"/>
    </source>
</evidence>
<proteinExistence type="predicted"/>
<protein>
    <recommendedName>
        <fullName evidence="3">HK97 gp10 family phage protein</fullName>
    </recommendedName>
</protein>
<gene>
    <name evidence="1" type="ORF">P5G52_13860</name>
</gene>
<dbReference type="RefSeq" id="WP_301228295.1">
    <property type="nucleotide sequence ID" value="NZ_JAROCG010000001.1"/>
</dbReference>
<dbReference type="NCBIfam" id="TIGR01725">
    <property type="entry name" value="phge_HK97_gp10"/>
    <property type="match status" value="1"/>
</dbReference>
<dbReference type="Proteomes" id="UP001174209">
    <property type="component" value="Unassembled WGS sequence"/>
</dbReference>
<evidence type="ECO:0008006" key="3">
    <source>
        <dbReference type="Google" id="ProtNLM"/>
    </source>
</evidence>
<organism evidence="1 2">
    <name type="scientific">Arthrobacter burdickii</name>
    <dbReference type="NCBI Taxonomy" id="3035920"/>
    <lineage>
        <taxon>Bacteria</taxon>
        <taxon>Bacillati</taxon>
        <taxon>Actinomycetota</taxon>
        <taxon>Actinomycetes</taxon>
        <taxon>Micrococcales</taxon>
        <taxon>Micrococcaceae</taxon>
        <taxon>Arthrobacter</taxon>
    </lineage>
</organism>
<evidence type="ECO:0000313" key="2">
    <source>
        <dbReference type="Proteomes" id="UP001174209"/>
    </source>
</evidence>
<keyword evidence="2" id="KW-1185">Reference proteome</keyword>
<comment type="caution">
    <text evidence="1">The sequence shown here is derived from an EMBL/GenBank/DDBJ whole genome shotgun (WGS) entry which is preliminary data.</text>
</comment>
<reference evidence="1" key="1">
    <citation type="submission" date="2023-06" db="EMBL/GenBank/DDBJ databases">
        <title>MT1 and MT2 Draft Genomes of Novel Species.</title>
        <authorList>
            <person name="Venkateswaran K."/>
        </authorList>
    </citation>
    <scope>NUCLEOTIDE SEQUENCE</scope>
    <source>
        <strain evidence="1">IIF3SC-B10</strain>
    </source>
</reference>
<dbReference type="EMBL" id="JAROCG010000001">
    <property type="protein sequence ID" value="MDN4611950.1"/>
    <property type="molecule type" value="Genomic_DNA"/>
</dbReference>
<dbReference type="InterPro" id="IPR010064">
    <property type="entry name" value="HK97-gp10_tail"/>
</dbReference>
<name>A0ABT8K3B7_9MICC</name>
<sequence length="117" mass="12448">MDGLELRRLSADIGRAARNAEPKAKIIVAKTAIDIQKDAKVIADQKGVRDTGTLINEIHTYIDGLGATISPDASYSIFNELGTSRMPARPFMGPATDRNQGPFEEAMGSLGEAVFGG</sequence>
<accession>A0ABT8K3B7</accession>